<proteinExistence type="predicted"/>
<protein>
    <submittedName>
        <fullName evidence="1">Uncharacterized protein</fullName>
    </submittedName>
</protein>
<name>A0A2P2N776_RHIMU</name>
<dbReference type="EMBL" id="GGEC01057772">
    <property type="protein sequence ID" value="MBX38256.1"/>
    <property type="molecule type" value="Transcribed_RNA"/>
</dbReference>
<sequence length="14" mass="1716">MRNVQIRMNRNKGV</sequence>
<accession>A0A2P2N776</accession>
<evidence type="ECO:0000313" key="1">
    <source>
        <dbReference type="EMBL" id="MBX38256.1"/>
    </source>
</evidence>
<reference evidence="1" key="1">
    <citation type="submission" date="2018-02" db="EMBL/GenBank/DDBJ databases">
        <title>Rhizophora mucronata_Transcriptome.</title>
        <authorList>
            <person name="Meera S.P."/>
            <person name="Sreeshan A."/>
            <person name="Augustine A."/>
        </authorList>
    </citation>
    <scope>NUCLEOTIDE SEQUENCE</scope>
    <source>
        <tissue evidence="1">Leaf</tissue>
    </source>
</reference>
<organism evidence="1">
    <name type="scientific">Rhizophora mucronata</name>
    <name type="common">Asiatic mangrove</name>
    <dbReference type="NCBI Taxonomy" id="61149"/>
    <lineage>
        <taxon>Eukaryota</taxon>
        <taxon>Viridiplantae</taxon>
        <taxon>Streptophyta</taxon>
        <taxon>Embryophyta</taxon>
        <taxon>Tracheophyta</taxon>
        <taxon>Spermatophyta</taxon>
        <taxon>Magnoliopsida</taxon>
        <taxon>eudicotyledons</taxon>
        <taxon>Gunneridae</taxon>
        <taxon>Pentapetalae</taxon>
        <taxon>rosids</taxon>
        <taxon>fabids</taxon>
        <taxon>Malpighiales</taxon>
        <taxon>Rhizophoraceae</taxon>
        <taxon>Rhizophora</taxon>
    </lineage>
</organism>